<evidence type="ECO:0008006" key="5">
    <source>
        <dbReference type="Google" id="ProtNLM"/>
    </source>
</evidence>
<reference evidence="3 4" key="1">
    <citation type="journal article" date="2020" name="Mol. Plant">
        <title>The Chromosome-Based Rubber Tree Genome Provides New Insights into Spurge Genome Evolution and Rubber Biosynthesis.</title>
        <authorList>
            <person name="Liu J."/>
            <person name="Shi C."/>
            <person name="Shi C.C."/>
            <person name="Li W."/>
            <person name="Zhang Q.J."/>
            <person name="Zhang Y."/>
            <person name="Li K."/>
            <person name="Lu H.F."/>
            <person name="Shi C."/>
            <person name="Zhu S.T."/>
            <person name="Xiao Z.Y."/>
            <person name="Nan H."/>
            <person name="Yue Y."/>
            <person name="Zhu X.G."/>
            <person name="Wu Y."/>
            <person name="Hong X.N."/>
            <person name="Fan G.Y."/>
            <person name="Tong Y."/>
            <person name="Zhang D."/>
            <person name="Mao C.L."/>
            <person name="Liu Y.L."/>
            <person name="Hao S.J."/>
            <person name="Liu W.Q."/>
            <person name="Lv M.Q."/>
            <person name="Zhang H.B."/>
            <person name="Liu Y."/>
            <person name="Hu-Tang G.R."/>
            <person name="Wang J.P."/>
            <person name="Wang J.H."/>
            <person name="Sun Y.H."/>
            <person name="Ni S.B."/>
            <person name="Chen W.B."/>
            <person name="Zhang X.C."/>
            <person name="Jiao Y.N."/>
            <person name="Eichler E.E."/>
            <person name="Li G.H."/>
            <person name="Liu X."/>
            <person name="Gao L.Z."/>
        </authorList>
    </citation>
    <scope>NUCLEOTIDE SEQUENCE [LARGE SCALE GENOMIC DNA]</scope>
    <source>
        <strain evidence="4">cv. GT1</strain>
        <tissue evidence="3">Leaf</tissue>
    </source>
</reference>
<proteinExistence type="inferred from homology"/>
<evidence type="ECO:0000313" key="3">
    <source>
        <dbReference type="EMBL" id="KAF2298258.1"/>
    </source>
</evidence>
<dbReference type="PANTHER" id="PTHR33076">
    <property type="entry name" value="NON-SPECIFIC LIPID-TRANSFER PROTEIN 2-RELATED"/>
    <property type="match status" value="1"/>
</dbReference>
<evidence type="ECO:0000256" key="1">
    <source>
        <dbReference type="ARBA" id="ARBA00009748"/>
    </source>
</evidence>
<sequence>MMSLWGLGLALLAVTAKQVHAAQNLNSEATTKQIRMYLCECFKNAIPIFGVKLDKAKRLPLLCNVDHPRVPIDPKTDCSRIS</sequence>
<dbReference type="GO" id="GO:0008289">
    <property type="term" value="F:lipid binding"/>
    <property type="evidence" value="ECO:0007669"/>
    <property type="project" value="InterPro"/>
</dbReference>
<dbReference type="EMBL" id="JAAGAX010000011">
    <property type="protein sequence ID" value="KAF2298258.1"/>
    <property type="molecule type" value="Genomic_DNA"/>
</dbReference>
<name>A0A6A6LD77_HEVBR</name>
<dbReference type="AlphaFoldDB" id="A0A6A6LD77"/>
<keyword evidence="2" id="KW-0732">Signal</keyword>
<dbReference type="GO" id="GO:0006869">
    <property type="term" value="P:lipid transport"/>
    <property type="evidence" value="ECO:0007669"/>
    <property type="project" value="InterPro"/>
</dbReference>
<dbReference type="Proteomes" id="UP000467840">
    <property type="component" value="Chromosome 1"/>
</dbReference>
<comment type="similarity">
    <text evidence="1">Belongs to the plant LTP family.</text>
</comment>
<organism evidence="3 4">
    <name type="scientific">Hevea brasiliensis</name>
    <name type="common">Para rubber tree</name>
    <name type="synonym">Siphonia brasiliensis</name>
    <dbReference type="NCBI Taxonomy" id="3981"/>
    <lineage>
        <taxon>Eukaryota</taxon>
        <taxon>Viridiplantae</taxon>
        <taxon>Streptophyta</taxon>
        <taxon>Embryophyta</taxon>
        <taxon>Tracheophyta</taxon>
        <taxon>Spermatophyta</taxon>
        <taxon>Magnoliopsida</taxon>
        <taxon>eudicotyledons</taxon>
        <taxon>Gunneridae</taxon>
        <taxon>Pentapetalae</taxon>
        <taxon>rosids</taxon>
        <taxon>fabids</taxon>
        <taxon>Malpighiales</taxon>
        <taxon>Euphorbiaceae</taxon>
        <taxon>Crotonoideae</taxon>
        <taxon>Micrandreae</taxon>
        <taxon>Hevea</taxon>
    </lineage>
</organism>
<comment type="caution">
    <text evidence="3">The sequence shown here is derived from an EMBL/GenBank/DDBJ whole genome shotgun (WGS) entry which is preliminary data.</text>
</comment>
<evidence type="ECO:0000256" key="2">
    <source>
        <dbReference type="SAM" id="SignalP"/>
    </source>
</evidence>
<keyword evidence="4" id="KW-1185">Reference proteome</keyword>
<feature type="chain" id="PRO_5025606572" description="Bifunctional inhibitor/plant lipid transfer protein/seed storage helical domain-containing protein" evidence="2">
    <location>
        <begin position="22"/>
        <end position="82"/>
    </location>
</feature>
<feature type="signal peptide" evidence="2">
    <location>
        <begin position="1"/>
        <end position="21"/>
    </location>
</feature>
<gene>
    <name evidence="3" type="ORF">GH714_020906</name>
</gene>
<dbReference type="InterPro" id="IPR000528">
    <property type="entry name" value="Plant_nsLTP"/>
</dbReference>
<dbReference type="SUPFAM" id="SSF47699">
    <property type="entry name" value="Bifunctional inhibitor/lipid-transfer protein/seed storage 2S albumin"/>
    <property type="match status" value="1"/>
</dbReference>
<dbReference type="InterPro" id="IPR036312">
    <property type="entry name" value="Bifun_inhib/LTP/seed_sf"/>
</dbReference>
<accession>A0A6A6LD77</accession>
<protein>
    <recommendedName>
        <fullName evidence="5">Bifunctional inhibitor/plant lipid transfer protein/seed storage helical domain-containing protein</fullName>
    </recommendedName>
</protein>
<dbReference type="Gene3D" id="1.10.110.10">
    <property type="entry name" value="Plant lipid-transfer and hydrophobic proteins"/>
    <property type="match status" value="1"/>
</dbReference>
<evidence type="ECO:0000313" key="4">
    <source>
        <dbReference type="Proteomes" id="UP000467840"/>
    </source>
</evidence>